<accession>A0ACD5Z3F7</accession>
<sequence length="352" mass="37875">MLDGCGLLDCLRGGERDKHEAGRADSSRVSDEQSGASAAGKSGQARRLGWAEIESVTCGFSSRVIGQGGFSTVYLASLSSSRLGAVKVQRSSERLHRVFRQELEVLMSVRHPHIVRLLGYCDEREEGVLVFEYASNGDLHERLHRKRAALPWARRMAIAFQVAMALEYLHESRDPAVIHGDIKASNVLLDASLDAKLCDFGFAHVGFSAAVRPAATTRASAARHVMGSPGYLDPHFLRSGVATKKSDVYSFGVLMLELVTGREAMCADTGCRLTAAVGPTVSEGKVADVVDRKLEDVYDREEAATVGALALECTDASPGLRPSMADVVRVLQEKTSALFSAAGPKPARKMVS</sequence>
<proteinExistence type="predicted"/>
<keyword evidence="2" id="KW-1185">Reference proteome</keyword>
<reference evidence="1" key="1">
    <citation type="submission" date="2021-05" db="EMBL/GenBank/DDBJ databases">
        <authorList>
            <person name="Scholz U."/>
            <person name="Mascher M."/>
            <person name="Fiebig A."/>
        </authorList>
    </citation>
    <scope>NUCLEOTIDE SEQUENCE [LARGE SCALE GENOMIC DNA]</scope>
</reference>
<protein>
    <submittedName>
        <fullName evidence="1">Uncharacterized protein</fullName>
    </submittedName>
</protein>
<organism evidence="1 2">
    <name type="scientific">Avena sativa</name>
    <name type="common">Oat</name>
    <dbReference type="NCBI Taxonomy" id="4498"/>
    <lineage>
        <taxon>Eukaryota</taxon>
        <taxon>Viridiplantae</taxon>
        <taxon>Streptophyta</taxon>
        <taxon>Embryophyta</taxon>
        <taxon>Tracheophyta</taxon>
        <taxon>Spermatophyta</taxon>
        <taxon>Magnoliopsida</taxon>
        <taxon>Liliopsida</taxon>
        <taxon>Poales</taxon>
        <taxon>Poaceae</taxon>
        <taxon>BOP clade</taxon>
        <taxon>Pooideae</taxon>
        <taxon>Poodae</taxon>
        <taxon>Poeae</taxon>
        <taxon>Poeae Chloroplast Group 1 (Aveneae type)</taxon>
        <taxon>Aveninae</taxon>
        <taxon>Avena</taxon>
    </lineage>
</organism>
<name>A0ACD5Z3F7_AVESA</name>
<dbReference type="Proteomes" id="UP001732700">
    <property type="component" value="Chromosome 6C"/>
</dbReference>
<dbReference type="EnsemblPlants" id="AVESA.00010b.r2.6CG1081020.1">
    <property type="protein sequence ID" value="AVESA.00010b.r2.6CG1081020.1.CDS"/>
    <property type="gene ID" value="AVESA.00010b.r2.6CG1081020"/>
</dbReference>
<evidence type="ECO:0000313" key="2">
    <source>
        <dbReference type="Proteomes" id="UP001732700"/>
    </source>
</evidence>
<reference evidence="1" key="2">
    <citation type="submission" date="2025-09" db="UniProtKB">
        <authorList>
            <consortium name="EnsemblPlants"/>
        </authorList>
    </citation>
    <scope>IDENTIFICATION</scope>
</reference>
<evidence type="ECO:0000313" key="1">
    <source>
        <dbReference type="EnsemblPlants" id="AVESA.00010b.r2.6CG1081020.1.CDS"/>
    </source>
</evidence>